<gene>
    <name evidence="6" type="ORF">GOMPHAMPRED_004950</name>
</gene>
<dbReference type="AlphaFoldDB" id="A0A8H3ELV8"/>
<dbReference type="PANTHER" id="PTHR45639:SF3">
    <property type="entry name" value="HYPOXIA UP-REGULATED PROTEIN 1"/>
    <property type="match status" value="1"/>
</dbReference>
<dbReference type="GO" id="GO:0140662">
    <property type="term" value="F:ATP-dependent protein folding chaperone"/>
    <property type="evidence" value="ECO:0007669"/>
    <property type="project" value="InterPro"/>
</dbReference>
<evidence type="ECO:0000256" key="3">
    <source>
        <dbReference type="ARBA" id="ARBA00023186"/>
    </source>
</evidence>
<organism evidence="6 7">
    <name type="scientific">Gomphillus americanus</name>
    <dbReference type="NCBI Taxonomy" id="1940652"/>
    <lineage>
        <taxon>Eukaryota</taxon>
        <taxon>Fungi</taxon>
        <taxon>Dikarya</taxon>
        <taxon>Ascomycota</taxon>
        <taxon>Pezizomycotina</taxon>
        <taxon>Lecanoromycetes</taxon>
        <taxon>OSLEUM clade</taxon>
        <taxon>Ostropomycetidae</taxon>
        <taxon>Ostropales</taxon>
        <taxon>Graphidaceae</taxon>
        <taxon>Gomphilloideae</taxon>
        <taxon>Gomphillus</taxon>
    </lineage>
</organism>
<proteinExistence type="predicted"/>
<protein>
    <submittedName>
        <fullName evidence="6">Uncharacterized protein</fullName>
    </submittedName>
</protein>
<dbReference type="Gene3D" id="3.30.30.30">
    <property type="match status" value="1"/>
</dbReference>
<feature type="compositionally biased region" description="Low complexity" evidence="4">
    <location>
        <begin position="618"/>
        <end position="634"/>
    </location>
</feature>
<dbReference type="OrthoDB" id="10262720at2759"/>
<feature type="region of interest" description="Disordered" evidence="4">
    <location>
        <begin position="811"/>
        <end position="851"/>
    </location>
</feature>
<dbReference type="GO" id="GO:0034663">
    <property type="term" value="C:endoplasmic reticulum chaperone complex"/>
    <property type="evidence" value="ECO:0007669"/>
    <property type="project" value="TreeGrafter"/>
</dbReference>
<dbReference type="Gene3D" id="3.90.640.10">
    <property type="entry name" value="Actin, Chain A, domain 4"/>
    <property type="match status" value="1"/>
</dbReference>
<feature type="region of interest" description="Disordered" evidence="4">
    <location>
        <begin position="913"/>
        <end position="957"/>
    </location>
</feature>
<comment type="caution">
    <text evidence="6">The sequence shown here is derived from an EMBL/GenBank/DDBJ whole genome shotgun (WGS) entry which is preliminary data.</text>
</comment>
<dbReference type="SUPFAM" id="SSF100934">
    <property type="entry name" value="Heat shock protein 70kD (HSP70), C-terminal subdomain"/>
    <property type="match status" value="1"/>
</dbReference>
<evidence type="ECO:0000256" key="1">
    <source>
        <dbReference type="ARBA" id="ARBA00022741"/>
    </source>
</evidence>
<feature type="compositionally biased region" description="Basic and acidic residues" evidence="4">
    <location>
        <begin position="947"/>
        <end position="957"/>
    </location>
</feature>
<dbReference type="SUPFAM" id="SSF53067">
    <property type="entry name" value="Actin-like ATPase domain"/>
    <property type="match status" value="2"/>
</dbReference>
<feature type="region of interest" description="Disordered" evidence="4">
    <location>
        <begin position="615"/>
        <end position="641"/>
    </location>
</feature>
<feature type="chain" id="PRO_5034591885" evidence="5">
    <location>
        <begin position="27"/>
        <end position="957"/>
    </location>
</feature>
<reference evidence="6" key="1">
    <citation type="submission" date="2021-03" db="EMBL/GenBank/DDBJ databases">
        <authorList>
            <person name="Tagirdzhanova G."/>
        </authorList>
    </citation>
    <scope>NUCLEOTIDE SEQUENCE</scope>
</reference>
<dbReference type="PRINTS" id="PR00301">
    <property type="entry name" value="HEATSHOCK70"/>
</dbReference>
<dbReference type="Gene3D" id="1.20.1270.10">
    <property type="match status" value="1"/>
</dbReference>
<dbReference type="CDD" id="cd10230">
    <property type="entry name" value="ASKHA_NBD_HSP70_HYOU1"/>
    <property type="match status" value="1"/>
</dbReference>
<evidence type="ECO:0000313" key="6">
    <source>
        <dbReference type="EMBL" id="CAF9906853.1"/>
    </source>
</evidence>
<dbReference type="GO" id="GO:0005524">
    <property type="term" value="F:ATP binding"/>
    <property type="evidence" value="ECO:0007669"/>
    <property type="project" value="UniProtKB-KW"/>
</dbReference>
<evidence type="ECO:0000256" key="2">
    <source>
        <dbReference type="ARBA" id="ARBA00022840"/>
    </source>
</evidence>
<dbReference type="InterPro" id="IPR029048">
    <property type="entry name" value="HSP70_C_sf"/>
</dbReference>
<dbReference type="Gene3D" id="3.30.420.40">
    <property type="match status" value="2"/>
</dbReference>
<dbReference type="PANTHER" id="PTHR45639">
    <property type="entry name" value="HSC70CB, ISOFORM G-RELATED"/>
    <property type="match status" value="1"/>
</dbReference>
<evidence type="ECO:0000256" key="4">
    <source>
        <dbReference type="SAM" id="MobiDB-lite"/>
    </source>
</evidence>
<keyword evidence="1" id="KW-0547">Nucleotide-binding</keyword>
<evidence type="ECO:0000256" key="5">
    <source>
        <dbReference type="SAM" id="SignalP"/>
    </source>
</evidence>
<name>A0A8H3ELV8_9LECA</name>
<dbReference type="FunFam" id="3.90.640.10:FF:000039">
    <property type="entry name" value="Hsp70 family chaperone Lhs1/Orp150"/>
    <property type="match status" value="1"/>
</dbReference>
<dbReference type="GO" id="GO:0030968">
    <property type="term" value="P:endoplasmic reticulum unfolded protein response"/>
    <property type="evidence" value="ECO:0007669"/>
    <property type="project" value="TreeGrafter"/>
</dbReference>
<keyword evidence="2" id="KW-0067">ATP-binding</keyword>
<dbReference type="Pfam" id="PF00012">
    <property type="entry name" value="HSP70"/>
    <property type="match status" value="1"/>
</dbReference>
<sequence>MPPHGRRRTPWILLLLVACFAIPTYAASAVLGIDLGTEYHKAVLVKPGIPLDIVLTKDSKRKEAAALAFKPVSTSSDSSKNIYPERLYGGDALALAARFPGDVYANLKPLMGLTGAQTSTISQFSQRYPGLQVTTCKSGSVCVKSATFTSDEEGFSVEELLAMQLQNIRANAESMAGTKVRDAVITIPVFFTAEEKRALEIAADLAGLRVLSLTTDGLAVGLNYATSRTFPTVNEGGKPEYHLVYDMGAGSTTATIMKFQGRSIKDVGKFNKTIQEILVAGTGWDRTLGGDALNSVVLDDMVTKFADTKQIKDLKVSIQDIRGHGRTIAKMWKEAERMRQVLSANTETQASFEGLYHEDVNFKYKISRKEFEKIVAGFEERVKFPIIQALEMAKLEVNDLNSIILHGGAVRTPFVQKALEALAGKADLLRTNVNSDEAAAFGAAFRGAALSSSFRVKEIGTNETATFPVYLSWKLNGKDRNQKVFVPTSYAGFEKQIPLKTTEEVSFAFTQEITEGIDTKRSIPVLRATTTNLTASVRGLAEEHGCASDNITAAFDVRLSTVNGLPEFSRAYVSCEALDSKKGVVDGVKGLFGFGGKKEGEEVFLDDETLLEPEMKPAESSSISSVASETSSSKVTEKSKAAEKTKKAIKRRFIVNVALSMETLSTAHISGAELVSVKSRMKAFDASDKDRKAREEALNDLEGYTYKIRDLLSEQGFVDASVDTIRAEIKSLSEAASDWLYGDGLSATTAQLKAKYKELADLINPISARKDENTRRPASIASLQTALDSTKNIITTLKDQAEKAAQAAAEAAKSVVSKPAGTTSVPDELDALDDEPAESASETPIDSSQPALISEEDLERITSSYKAVEQWLADKITAQSKLKASDKPALLIREIETKAAELQMILIEALSKQMGGSFPKMPKSAKGSRTSKSASKTKTSSTKKGKKTEEAQVKEEL</sequence>
<dbReference type="EMBL" id="CAJPDQ010000003">
    <property type="protein sequence ID" value="CAF9906853.1"/>
    <property type="molecule type" value="Genomic_DNA"/>
</dbReference>
<feature type="signal peptide" evidence="5">
    <location>
        <begin position="1"/>
        <end position="26"/>
    </location>
</feature>
<feature type="compositionally biased region" description="Low complexity" evidence="4">
    <location>
        <begin position="924"/>
        <end position="940"/>
    </location>
</feature>
<feature type="compositionally biased region" description="Acidic residues" evidence="4">
    <location>
        <begin position="827"/>
        <end position="837"/>
    </location>
</feature>
<keyword evidence="7" id="KW-1185">Reference proteome</keyword>
<dbReference type="Proteomes" id="UP000664169">
    <property type="component" value="Unassembled WGS sequence"/>
</dbReference>
<dbReference type="InterPro" id="IPR013126">
    <property type="entry name" value="Hsp_70_fam"/>
</dbReference>
<dbReference type="InterPro" id="IPR043129">
    <property type="entry name" value="ATPase_NBD"/>
</dbReference>
<keyword evidence="5" id="KW-0732">Signal</keyword>
<keyword evidence="3" id="KW-0143">Chaperone</keyword>
<accession>A0A8H3ELV8</accession>
<dbReference type="PROSITE" id="PS51257">
    <property type="entry name" value="PROKAR_LIPOPROTEIN"/>
    <property type="match status" value="1"/>
</dbReference>
<evidence type="ECO:0000313" key="7">
    <source>
        <dbReference type="Proteomes" id="UP000664169"/>
    </source>
</evidence>